<proteinExistence type="predicted"/>
<name>A0A6V8KJN7_9ACTN</name>
<organism evidence="2 3">
    <name type="scientific">Phytohabitans houttuyneae</name>
    <dbReference type="NCBI Taxonomy" id="1076126"/>
    <lineage>
        <taxon>Bacteria</taxon>
        <taxon>Bacillati</taxon>
        <taxon>Actinomycetota</taxon>
        <taxon>Actinomycetes</taxon>
        <taxon>Micromonosporales</taxon>
        <taxon>Micromonosporaceae</taxon>
    </lineage>
</organism>
<feature type="compositionally biased region" description="Basic and acidic residues" evidence="1">
    <location>
        <begin position="18"/>
        <end position="33"/>
    </location>
</feature>
<dbReference type="EMBL" id="BLPF01000003">
    <property type="protein sequence ID" value="GFJ83640.1"/>
    <property type="molecule type" value="Genomic_DNA"/>
</dbReference>
<evidence type="ECO:0000313" key="3">
    <source>
        <dbReference type="Proteomes" id="UP000482800"/>
    </source>
</evidence>
<gene>
    <name evidence="2" type="ORF">Phou_078200</name>
</gene>
<evidence type="ECO:0000313" key="2">
    <source>
        <dbReference type="EMBL" id="GFJ83640.1"/>
    </source>
</evidence>
<evidence type="ECO:0000256" key="1">
    <source>
        <dbReference type="SAM" id="MobiDB-lite"/>
    </source>
</evidence>
<keyword evidence="3" id="KW-1185">Reference proteome</keyword>
<feature type="region of interest" description="Disordered" evidence="1">
    <location>
        <begin position="1"/>
        <end position="33"/>
    </location>
</feature>
<comment type="caution">
    <text evidence="2">The sequence shown here is derived from an EMBL/GenBank/DDBJ whole genome shotgun (WGS) entry which is preliminary data.</text>
</comment>
<feature type="compositionally biased region" description="Basic residues" evidence="1">
    <location>
        <begin position="1"/>
        <end position="17"/>
    </location>
</feature>
<dbReference type="AlphaFoldDB" id="A0A6V8KJN7"/>
<protein>
    <submittedName>
        <fullName evidence="2">Uncharacterized protein</fullName>
    </submittedName>
</protein>
<reference evidence="2 3" key="1">
    <citation type="submission" date="2020-03" db="EMBL/GenBank/DDBJ databases">
        <title>Whole genome shotgun sequence of Phytohabitans houttuyneae NBRC 108639.</title>
        <authorList>
            <person name="Komaki H."/>
            <person name="Tamura T."/>
        </authorList>
    </citation>
    <scope>NUCLEOTIDE SEQUENCE [LARGE SCALE GENOMIC DNA]</scope>
    <source>
        <strain evidence="2 3">NBRC 108639</strain>
    </source>
</reference>
<reference evidence="2 3" key="2">
    <citation type="submission" date="2020-03" db="EMBL/GenBank/DDBJ databases">
        <authorList>
            <person name="Ichikawa N."/>
            <person name="Kimura A."/>
            <person name="Kitahashi Y."/>
            <person name="Uohara A."/>
        </authorList>
    </citation>
    <scope>NUCLEOTIDE SEQUENCE [LARGE SCALE GENOMIC DNA]</scope>
    <source>
        <strain evidence="2 3">NBRC 108639</strain>
    </source>
</reference>
<sequence length="74" mass="8237">MRRTLPRRAYRGHTRRQHPGDRPKRGGDRHRGLWCEPRNGAAVGLSEHQNVAIAEEERPADGVRCGTVGGTDPT</sequence>
<dbReference type="Proteomes" id="UP000482800">
    <property type="component" value="Unassembled WGS sequence"/>
</dbReference>
<accession>A0A6V8KJN7</accession>